<dbReference type="AlphaFoldDB" id="A0AAV0GJF4"/>
<dbReference type="Pfam" id="PF03004">
    <property type="entry name" value="Transposase_24"/>
    <property type="match status" value="1"/>
</dbReference>
<proteinExistence type="predicted"/>
<protein>
    <submittedName>
        <fullName evidence="2">Uncharacterized protein</fullName>
    </submittedName>
</protein>
<reference evidence="2" key="1">
    <citation type="submission" date="2022-07" db="EMBL/GenBank/DDBJ databases">
        <authorList>
            <person name="Macas J."/>
            <person name="Novak P."/>
            <person name="Neumann P."/>
        </authorList>
    </citation>
    <scope>NUCLEOTIDE SEQUENCE</scope>
</reference>
<dbReference type="PANTHER" id="PTHR10775:SF185">
    <property type="entry name" value="OS08G0208400 PROTEIN"/>
    <property type="match status" value="1"/>
</dbReference>
<dbReference type="InterPro" id="IPR004252">
    <property type="entry name" value="Probable_transposase_24"/>
</dbReference>
<dbReference type="Proteomes" id="UP001152523">
    <property type="component" value="Unassembled WGS sequence"/>
</dbReference>
<evidence type="ECO:0000256" key="1">
    <source>
        <dbReference type="SAM" id="MobiDB-lite"/>
    </source>
</evidence>
<feature type="region of interest" description="Disordered" evidence="1">
    <location>
        <begin position="144"/>
        <end position="200"/>
    </location>
</feature>
<organism evidence="2 3">
    <name type="scientific">Cuscuta epithymum</name>
    <dbReference type="NCBI Taxonomy" id="186058"/>
    <lineage>
        <taxon>Eukaryota</taxon>
        <taxon>Viridiplantae</taxon>
        <taxon>Streptophyta</taxon>
        <taxon>Embryophyta</taxon>
        <taxon>Tracheophyta</taxon>
        <taxon>Spermatophyta</taxon>
        <taxon>Magnoliopsida</taxon>
        <taxon>eudicotyledons</taxon>
        <taxon>Gunneridae</taxon>
        <taxon>Pentapetalae</taxon>
        <taxon>asterids</taxon>
        <taxon>lamiids</taxon>
        <taxon>Solanales</taxon>
        <taxon>Convolvulaceae</taxon>
        <taxon>Cuscuteae</taxon>
        <taxon>Cuscuta</taxon>
        <taxon>Cuscuta subgen. Cuscuta</taxon>
    </lineage>
</organism>
<gene>
    <name evidence="2" type="ORF">CEPIT_LOCUS44157</name>
</gene>
<dbReference type="EMBL" id="CAMAPF010001142">
    <property type="protein sequence ID" value="CAH9147992.1"/>
    <property type="molecule type" value="Genomic_DNA"/>
</dbReference>
<comment type="caution">
    <text evidence="2">The sequence shown here is derived from an EMBL/GenBank/DDBJ whole genome shotgun (WGS) entry which is preliminary data.</text>
</comment>
<name>A0AAV0GJF4_9ASTE</name>
<dbReference type="PANTHER" id="PTHR10775">
    <property type="entry name" value="OS08G0208400 PROTEIN"/>
    <property type="match status" value="1"/>
</dbReference>
<feature type="compositionally biased region" description="Polar residues" evidence="1">
    <location>
        <begin position="185"/>
        <end position="196"/>
    </location>
</feature>
<feature type="compositionally biased region" description="Basic and acidic residues" evidence="1">
    <location>
        <begin position="172"/>
        <end position="184"/>
    </location>
</feature>
<evidence type="ECO:0000313" key="2">
    <source>
        <dbReference type="EMBL" id="CAH9147992.1"/>
    </source>
</evidence>
<accession>A0AAV0GJF4</accession>
<keyword evidence="3" id="KW-1185">Reference proteome</keyword>
<sequence>MSKILDSVGSMLPRDHCLPDTYYNMKKFVSELGLPMIKMHACPEGYMMFWKNDETLIRCKFCNADRYKPISGMGRKARKRFAASKLIYLPLAPCLQRLYASSATAKHMTWYVEHDTEEGLMCYPSDSAAWKHFDRMSARRGSFTSFTSSRGGRGGGGSPHIVRNDQNSPVADSHESIQSRHLSDDQPNGFDSSTPEESVPRKTFISPFEMRSNPSVLNNIISILTNNFHGSWRSYMNADADQRNHWWKLFQRKYEWDVCFNTKIKKKFKSRASEWLSKNIGRARRDNKKPDWIGEGDWKLLLEYWSSDAFKKKSRAGKKNRNSKAGKESQYRGGRIPVTAHVERLTKELNRPPLKIEVSDKVYVPKSGDPPARVVETKQKYNEMKAQAESQGRSYEVDDSELFCAVVPLYKGRRFGTGSEAEALLDVECSSRISGPTQQEIDARIKNQLEA</sequence>
<evidence type="ECO:0000313" key="3">
    <source>
        <dbReference type="Proteomes" id="UP001152523"/>
    </source>
</evidence>